<dbReference type="Proteomes" id="UP000266385">
    <property type="component" value="Unassembled WGS sequence"/>
</dbReference>
<dbReference type="GO" id="GO:0009245">
    <property type="term" value="P:lipid A biosynthetic process"/>
    <property type="evidence" value="ECO:0007669"/>
    <property type="project" value="UniProtKB-KW"/>
</dbReference>
<keyword evidence="1" id="KW-0444">Lipid biosynthesis</keyword>
<dbReference type="OrthoDB" id="9784739at2"/>
<keyword evidence="5" id="KW-0443">Lipid metabolism</keyword>
<evidence type="ECO:0000256" key="6">
    <source>
        <dbReference type="ARBA" id="ARBA00023315"/>
    </source>
</evidence>
<dbReference type="NCBIfam" id="TIGR01853">
    <property type="entry name" value="lipid_A_lpxD"/>
    <property type="match status" value="1"/>
</dbReference>
<accession>A0A399R951</accession>
<evidence type="ECO:0000256" key="4">
    <source>
        <dbReference type="ARBA" id="ARBA00022737"/>
    </source>
</evidence>
<dbReference type="Gene3D" id="2.160.10.10">
    <property type="entry name" value="Hexapeptide repeat proteins"/>
    <property type="match status" value="1"/>
</dbReference>
<gene>
    <name evidence="8" type="primary">lpxD</name>
    <name evidence="8" type="ORF">D1223_11820</name>
</gene>
<dbReference type="GO" id="GO:0016410">
    <property type="term" value="F:N-acyltransferase activity"/>
    <property type="evidence" value="ECO:0007669"/>
    <property type="project" value="InterPro"/>
</dbReference>
<dbReference type="PROSITE" id="PS00101">
    <property type="entry name" value="HEXAPEP_TRANSFERASES"/>
    <property type="match status" value="1"/>
</dbReference>
<dbReference type="GO" id="GO:0103118">
    <property type="term" value="F:UDP-3-O-[(3R)-3-hydroxyacyl]-glucosamine N-acyltransferase activity"/>
    <property type="evidence" value="ECO:0007669"/>
    <property type="project" value="UniProtKB-EC"/>
</dbReference>
<keyword evidence="6 8" id="KW-0012">Acyltransferase</keyword>
<feature type="domain" description="UDP-3-O-[3-hydroxymyristoyl] glucosamine N-acyltransferase non-repeat region" evidence="7">
    <location>
        <begin position="33"/>
        <end position="100"/>
    </location>
</feature>
<keyword evidence="4" id="KW-0677">Repeat</keyword>
<comment type="caution">
    <text evidence="8">The sequence shown here is derived from an EMBL/GenBank/DDBJ whole genome shotgun (WGS) entry which is preliminary data.</text>
</comment>
<dbReference type="PANTHER" id="PTHR43378:SF2">
    <property type="entry name" value="UDP-3-O-ACYLGLUCOSAMINE N-ACYLTRANSFERASE 1, MITOCHONDRIAL-RELATED"/>
    <property type="match status" value="1"/>
</dbReference>
<dbReference type="CDD" id="cd03352">
    <property type="entry name" value="LbH_LpxD"/>
    <property type="match status" value="1"/>
</dbReference>
<dbReference type="EC" id="2.3.1.191" evidence="8"/>
<dbReference type="InterPro" id="IPR007691">
    <property type="entry name" value="LpxD"/>
</dbReference>
<organism evidence="8 9">
    <name type="scientific">Henriciella mobilis</name>
    <dbReference type="NCBI Taxonomy" id="2305467"/>
    <lineage>
        <taxon>Bacteria</taxon>
        <taxon>Pseudomonadati</taxon>
        <taxon>Pseudomonadota</taxon>
        <taxon>Alphaproteobacteria</taxon>
        <taxon>Hyphomonadales</taxon>
        <taxon>Hyphomonadaceae</taxon>
        <taxon>Henriciella</taxon>
    </lineage>
</organism>
<dbReference type="SUPFAM" id="SSF51161">
    <property type="entry name" value="Trimeric LpxA-like enzymes"/>
    <property type="match status" value="1"/>
</dbReference>
<dbReference type="InterPro" id="IPR018357">
    <property type="entry name" value="Hexapep_transf_CS"/>
</dbReference>
<dbReference type="InterPro" id="IPR001451">
    <property type="entry name" value="Hexapep"/>
</dbReference>
<reference evidence="8 9" key="1">
    <citation type="submission" date="2018-08" db="EMBL/GenBank/DDBJ databases">
        <title>Henriciella mobilis sp. nov., isolated from seawater.</title>
        <authorList>
            <person name="Cheng H."/>
            <person name="Wu Y.-H."/>
            <person name="Xu X.-W."/>
            <person name="Guo L.-L."/>
        </authorList>
    </citation>
    <scope>NUCLEOTIDE SEQUENCE [LARGE SCALE GENOMIC DNA]</scope>
    <source>
        <strain evidence="8 9">JN25</strain>
    </source>
</reference>
<dbReference type="EMBL" id="QWFX01000013">
    <property type="protein sequence ID" value="RIJ28096.1"/>
    <property type="molecule type" value="Genomic_DNA"/>
</dbReference>
<evidence type="ECO:0000256" key="5">
    <source>
        <dbReference type="ARBA" id="ARBA00023098"/>
    </source>
</evidence>
<keyword evidence="2" id="KW-0441">Lipid A biosynthesis</keyword>
<dbReference type="InterPro" id="IPR011004">
    <property type="entry name" value="Trimer_LpxA-like_sf"/>
</dbReference>
<keyword evidence="3 8" id="KW-0808">Transferase</keyword>
<evidence type="ECO:0000313" key="9">
    <source>
        <dbReference type="Proteomes" id="UP000266385"/>
    </source>
</evidence>
<keyword evidence="9" id="KW-1185">Reference proteome</keyword>
<evidence type="ECO:0000256" key="2">
    <source>
        <dbReference type="ARBA" id="ARBA00022556"/>
    </source>
</evidence>
<dbReference type="Gene3D" id="3.40.1390.10">
    <property type="entry name" value="MurE/MurF, N-terminal domain"/>
    <property type="match status" value="1"/>
</dbReference>
<evidence type="ECO:0000313" key="8">
    <source>
        <dbReference type="EMBL" id="RIJ28096.1"/>
    </source>
</evidence>
<dbReference type="Pfam" id="PF14602">
    <property type="entry name" value="Hexapep_2"/>
    <property type="match status" value="1"/>
</dbReference>
<dbReference type="NCBIfam" id="NF002060">
    <property type="entry name" value="PRK00892.1"/>
    <property type="match status" value="1"/>
</dbReference>
<dbReference type="Pfam" id="PF04613">
    <property type="entry name" value="LpxD"/>
    <property type="match status" value="1"/>
</dbReference>
<evidence type="ECO:0000259" key="7">
    <source>
        <dbReference type="Pfam" id="PF04613"/>
    </source>
</evidence>
<sequence>MPIDDRFYESLGPVPVAELARLAEAELRGDGAVLVTGVAPTASAGPGDLCYFDGKRPPGPADVNPQAAACFVTPEHADALPDSVSALCTPFPRYSHTLAARAVLRPRGWQVAESESKPSNVHQTAQVAPSAFIGAGAAIGDRTVIGPNAVIGPGVQIGRDCEIGANASVQCALIGNGVKIYSGARIGESGFGVMGGPYGAEDAPQYGRVIIQDYVTIGANTCIDRGAFDDTIIGERTKIDNLCQIAHNVVIGRNVALASFAGISGSVTIEDGAMLGGRAGIADHVHIGAGAQIAAAAGVFREIPAGETWGGVPARPIRQWMREVAWLQKQISGEKKTK</sequence>
<dbReference type="RefSeq" id="WP_119376631.1">
    <property type="nucleotide sequence ID" value="NZ_QWFX01000013.1"/>
</dbReference>
<dbReference type="GO" id="GO:0016020">
    <property type="term" value="C:membrane"/>
    <property type="evidence" value="ECO:0007669"/>
    <property type="project" value="GOC"/>
</dbReference>
<protein>
    <submittedName>
        <fullName evidence="8">UDP-3-O-(3-hydroxymyristoyl)glucosamine N-acyltransferase</fullName>
        <ecNumber evidence="8">2.3.1.191</ecNumber>
    </submittedName>
</protein>
<dbReference type="Pfam" id="PF00132">
    <property type="entry name" value="Hexapep"/>
    <property type="match status" value="2"/>
</dbReference>
<name>A0A399R951_9PROT</name>
<proteinExistence type="predicted"/>
<evidence type="ECO:0000256" key="1">
    <source>
        <dbReference type="ARBA" id="ARBA00022516"/>
    </source>
</evidence>
<dbReference type="PANTHER" id="PTHR43378">
    <property type="entry name" value="UDP-3-O-ACYLGLUCOSAMINE N-ACYLTRANSFERASE"/>
    <property type="match status" value="1"/>
</dbReference>
<dbReference type="InterPro" id="IPR020573">
    <property type="entry name" value="UDP_GlcNAc_AcTrfase_non-rep"/>
</dbReference>
<evidence type="ECO:0000256" key="3">
    <source>
        <dbReference type="ARBA" id="ARBA00022679"/>
    </source>
</evidence>
<dbReference type="AlphaFoldDB" id="A0A399R951"/>